<feature type="transmembrane region" description="Helical" evidence="2">
    <location>
        <begin position="109"/>
        <end position="127"/>
    </location>
</feature>
<feature type="transmembrane region" description="Helical" evidence="2">
    <location>
        <begin position="166"/>
        <end position="184"/>
    </location>
</feature>
<dbReference type="Gene3D" id="1.20.144.10">
    <property type="entry name" value="Phosphatidic acid phosphatase type 2/haloperoxidase"/>
    <property type="match status" value="1"/>
</dbReference>
<dbReference type="RefSeq" id="WP_308439222.1">
    <property type="nucleotide sequence ID" value="NZ_BNCD01000023.1"/>
</dbReference>
<organism evidence="4 5">
    <name type="scientific">Streptomyces sulfonofaciens</name>
    <dbReference type="NCBI Taxonomy" id="68272"/>
    <lineage>
        <taxon>Bacteria</taxon>
        <taxon>Bacillati</taxon>
        <taxon>Actinomycetota</taxon>
        <taxon>Actinomycetes</taxon>
        <taxon>Kitasatosporales</taxon>
        <taxon>Streptomycetaceae</taxon>
        <taxon>Streptomyces</taxon>
    </lineage>
</organism>
<evidence type="ECO:0000259" key="3">
    <source>
        <dbReference type="SMART" id="SM00014"/>
    </source>
</evidence>
<evidence type="ECO:0000313" key="5">
    <source>
        <dbReference type="Proteomes" id="UP000603708"/>
    </source>
</evidence>
<keyword evidence="5" id="KW-1185">Reference proteome</keyword>
<feature type="compositionally biased region" description="Gly residues" evidence="1">
    <location>
        <begin position="220"/>
        <end position="233"/>
    </location>
</feature>
<feature type="region of interest" description="Disordered" evidence="1">
    <location>
        <begin position="189"/>
        <end position="242"/>
    </location>
</feature>
<reference evidence="4" key="1">
    <citation type="journal article" date="2014" name="Int. J. Syst. Evol. Microbiol.">
        <title>Complete genome sequence of Corynebacterium casei LMG S-19264T (=DSM 44701T), isolated from a smear-ripened cheese.</title>
        <authorList>
            <consortium name="US DOE Joint Genome Institute (JGI-PGF)"/>
            <person name="Walter F."/>
            <person name="Albersmeier A."/>
            <person name="Kalinowski J."/>
            <person name="Ruckert C."/>
        </authorList>
    </citation>
    <scope>NUCLEOTIDE SEQUENCE</scope>
    <source>
        <strain evidence="4">JCM 5069</strain>
    </source>
</reference>
<dbReference type="EMBL" id="BNCD01000023">
    <property type="protein sequence ID" value="GHH86551.1"/>
    <property type="molecule type" value="Genomic_DNA"/>
</dbReference>
<evidence type="ECO:0000313" key="4">
    <source>
        <dbReference type="EMBL" id="GHH86551.1"/>
    </source>
</evidence>
<proteinExistence type="predicted"/>
<feature type="transmembrane region" description="Helical" evidence="2">
    <location>
        <begin position="70"/>
        <end position="89"/>
    </location>
</feature>
<feature type="transmembrane region" description="Helical" evidence="2">
    <location>
        <begin position="39"/>
        <end position="58"/>
    </location>
</feature>
<accession>A0A919GMB4</accession>
<reference evidence="4" key="2">
    <citation type="submission" date="2020-09" db="EMBL/GenBank/DDBJ databases">
        <authorList>
            <person name="Sun Q."/>
            <person name="Ohkuma M."/>
        </authorList>
    </citation>
    <scope>NUCLEOTIDE SEQUENCE</scope>
    <source>
        <strain evidence="4">JCM 5069</strain>
    </source>
</reference>
<dbReference type="Pfam" id="PF01569">
    <property type="entry name" value="PAP2"/>
    <property type="match status" value="1"/>
</dbReference>
<gene>
    <name evidence="4" type="ORF">GCM10018793_58820</name>
</gene>
<evidence type="ECO:0000256" key="1">
    <source>
        <dbReference type="SAM" id="MobiDB-lite"/>
    </source>
</evidence>
<feature type="domain" description="Phosphatidic acid phosphatase type 2/haloperoxidase" evidence="3">
    <location>
        <begin position="71"/>
        <end position="180"/>
    </location>
</feature>
<keyword evidence="2" id="KW-0472">Membrane</keyword>
<dbReference type="InterPro" id="IPR036938">
    <property type="entry name" value="PAP2/HPO_sf"/>
</dbReference>
<dbReference type="Proteomes" id="UP000603708">
    <property type="component" value="Unassembled WGS sequence"/>
</dbReference>
<protein>
    <submittedName>
        <fullName evidence="4">Membrane protein</fullName>
    </submittedName>
</protein>
<evidence type="ECO:0000256" key="2">
    <source>
        <dbReference type="SAM" id="Phobius"/>
    </source>
</evidence>
<keyword evidence="2" id="KW-1133">Transmembrane helix</keyword>
<name>A0A919GMB4_9ACTN</name>
<dbReference type="SUPFAM" id="SSF48317">
    <property type="entry name" value="Acid phosphatase/Vanadium-dependent haloperoxidase"/>
    <property type="match status" value="1"/>
</dbReference>
<dbReference type="InterPro" id="IPR000326">
    <property type="entry name" value="PAP2/HPO"/>
</dbReference>
<sequence>MVLTWQVAADGPLRHLDERLGRAARGSLPGPLAELLADLGNATVAVPLLALVLVGAALRDRGRGLPRWWLAPLAAALAMAAVPAVVVPLKALVDRPGPPHSVPGGYFPSGHAATAVVAYGAAALLLLPSLRSALLRRLLLAGTAVLNAAIGAGLVVRGYHWPLDVLGSWLLCAALLAVWTHTAGRVPRGPRSGLGGTALRCDGPRLPGGLRTADRSAGGTADGPAGGPAGGSADGTAYSSAE</sequence>
<comment type="caution">
    <text evidence="4">The sequence shown here is derived from an EMBL/GenBank/DDBJ whole genome shotgun (WGS) entry which is preliminary data.</text>
</comment>
<dbReference type="AlphaFoldDB" id="A0A919GMB4"/>
<feature type="transmembrane region" description="Helical" evidence="2">
    <location>
        <begin position="139"/>
        <end position="160"/>
    </location>
</feature>
<keyword evidence="2" id="KW-0812">Transmembrane</keyword>
<dbReference type="SMART" id="SM00014">
    <property type="entry name" value="acidPPc"/>
    <property type="match status" value="1"/>
</dbReference>